<name>A0A2U1NA25_ARTAN</name>
<protein>
    <recommendedName>
        <fullName evidence="4">Ulp1 protease family, C-terminal catalytic domain-containing protein</fullName>
    </recommendedName>
</protein>
<proteinExistence type="predicted"/>
<organism evidence="2 3">
    <name type="scientific">Artemisia annua</name>
    <name type="common">Sweet wormwood</name>
    <dbReference type="NCBI Taxonomy" id="35608"/>
    <lineage>
        <taxon>Eukaryota</taxon>
        <taxon>Viridiplantae</taxon>
        <taxon>Streptophyta</taxon>
        <taxon>Embryophyta</taxon>
        <taxon>Tracheophyta</taxon>
        <taxon>Spermatophyta</taxon>
        <taxon>Magnoliopsida</taxon>
        <taxon>eudicotyledons</taxon>
        <taxon>Gunneridae</taxon>
        <taxon>Pentapetalae</taxon>
        <taxon>asterids</taxon>
        <taxon>campanulids</taxon>
        <taxon>Asterales</taxon>
        <taxon>Asteraceae</taxon>
        <taxon>Asteroideae</taxon>
        <taxon>Anthemideae</taxon>
        <taxon>Artemisiinae</taxon>
        <taxon>Artemisia</taxon>
    </lineage>
</organism>
<feature type="region of interest" description="Disordered" evidence="1">
    <location>
        <begin position="1"/>
        <end position="124"/>
    </location>
</feature>
<dbReference type="EMBL" id="PKPP01003263">
    <property type="protein sequence ID" value="PWA70326.1"/>
    <property type="molecule type" value="Genomic_DNA"/>
</dbReference>
<dbReference type="AlphaFoldDB" id="A0A2U1NA25"/>
<feature type="compositionally biased region" description="Basic and acidic residues" evidence="1">
    <location>
        <begin position="94"/>
        <end position="118"/>
    </location>
</feature>
<comment type="caution">
    <text evidence="2">The sequence shown here is derived from an EMBL/GenBank/DDBJ whole genome shotgun (WGS) entry which is preliminary data.</text>
</comment>
<feature type="compositionally biased region" description="Polar residues" evidence="1">
    <location>
        <begin position="64"/>
        <end position="75"/>
    </location>
</feature>
<evidence type="ECO:0008006" key="4">
    <source>
        <dbReference type="Google" id="ProtNLM"/>
    </source>
</evidence>
<keyword evidence="3" id="KW-1185">Reference proteome</keyword>
<reference evidence="2 3" key="1">
    <citation type="journal article" date="2018" name="Mol. Plant">
        <title>The genome of Artemisia annua provides insight into the evolution of Asteraceae family and artemisinin biosynthesis.</title>
        <authorList>
            <person name="Shen Q."/>
            <person name="Zhang L."/>
            <person name="Liao Z."/>
            <person name="Wang S."/>
            <person name="Yan T."/>
            <person name="Shi P."/>
            <person name="Liu M."/>
            <person name="Fu X."/>
            <person name="Pan Q."/>
            <person name="Wang Y."/>
            <person name="Lv Z."/>
            <person name="Lu X."/>
            <person name="Zhang F."/>
            <person name="Jiang W."/>
            <person name="Ma Y."/>
            <person name="Chen M."/>
            <person name="Hao X."/>
            <person name="Li L."/>
            <person name="Tang Y."/>
            <person name="Lv G."/>
            <person name="Zhou Y."/>
            <person name="Sun X."/>
            <person name="Brodelius P.E."/>
            <person name="Rose J.K.C."/>
            <person name="Tang K."/>
        </authorList>
    </citation>
    <scope>NUCLEOTIDE SEQUENCE [LARGE SCALE GENOMIC DNA]</scope>
    <source>
        <strain evidence="3">cv. Huhao1</strain>
        <tissue evidence="2">Leaf</tissue>
    </source>
</reference>
<accession>A0A2U1NA25</accession>
<evidence type="ECO:0000256" key="1">
    <source>
        <dbReference type="SAM" id="MobiDB-lite"/>
    </source>
</evidence>
<sequence length="233" mass="26474">METNTLDEILEQAERATQTKERKTKNTARKSVTPPEKMMTTRSKMKSISPPSFSLGISPPSSKPADQTDTTTVEVTPSVEKRAAVETDTTTSEPKPKMEKRARKMVAEKENKEQEPPAKRIKKPSRYLVSPYNNRKTALKAPQTPDESMVSEALFSMQRDPYEFVFETEWAWGAATIRYNMQTLAPQLKVDVSIIDSFACILNYEETINKPAAPKINHFFHTGILVRTYKIRT</sequence>
<feature type="compositionally biased region" description="Basic and acidic residues" evidence="1">
    <location>
        <begin position="12"/>
        <end position="21"/>
    </location>
</feature>
<dbReference type="OrthoDB" id="1752390at2759"/>
<evidence type="ECO:0000313" key="2">
    <source>
        <dbReference type="EMBL" id="PWA70326.1"/>
    </source>
</evidence>
<evidence type="ECO:0000313" key="3">
    <source>
        <dbReference type="Proteomes" id="UP000245207"/>
    </source>
</evidence>
<dbReference type="Proteomes" id="UP000245207">
    <property type="component" value="Unassembled WGS sequence"/>
</dbReference>
<gene>
    <name evidence="2" type="ORF">CTI12_AA289050</name>
</gene>